<dbReference type="InterPro" id="IPR025496">
    <property type="entry name" value="DUF4387"/>
</dbReference>
<evidence type="ECO:0000313" key="3">
    <source>
        <dbReference type="Proteomes" id="UP000015502"/>
    </source>
</evidence>
<dbReference type="EMBL" id="CP006670">
    <property type="protein sequence ID" value="EHR78335.1"/>
    <property type="molecule type" value="Genomic_DNA"/>
</dbReference>
<sequence>MKKVPLVDLAKTIRSKNAGVDHITFDIIFRDREVYEYIKQNQLITKEMVAQIYNISPEKIVLFVYFDPAKAIKFTIRRSKPSGSPGETDVMGAQQYPPLFEISLTLPESLLKEEGGGSKG</sequence>
<dbReference type="KEGG" id="tlt:OCC_11894"/>
<proteinExistence type="predicted"/>
<accession>H3ZNZ4</accession>
<dbReference type="Pfam" id="PF14330">
    <property type="entry name" value="DUF4387"/>
    <property type="match status" value="1"/>
</dbReference>
<reference evidence="2 3" key="1">
    <citation type="journal article" date="2012" name="J. Bacteriol.">
        <title>Genome sequence of the model hyperthermophilic archaeon Thermococcus litoralis NS-C.</title>
        <authorList>
            <person name="Gardner A.F."/>
            <person name="Kumar S."/>
            <person name="Perler F.B."/>
        </authorList>
    </citation>
    <scope>NUCLEOTIDE SEQUENCE [LARGE SCALE GENOMIC DNA]</scope>
    <source>
        <strain evidence="3">ATCC 51850 / DSM 5473 / JCM 8560 / NS-C</strain>
    </source>
</reference>
<dbReference type="RefSeq" id="WP_004067187.1">
    <property type="nucleotide sequence ID" value="NC_022084.1"/>
</dbReference>
<dbReference type="PaxDb" id="523849-OCC_11894"/>
<organism evidence="2 3">
    <name type="scientific">Thermococcus litoralis (strain ATCC 51850 / DSM 5473 / JCM 8560 / NS-C)</name>
    <dbReference type="NCBI Taxonomy" id="523849"/>
    <lineage>
        <taxon>Archaea</taxon>
        <taxon>Methanobacteriati</taxon>
        <taxon>Methanobacteriota</taxon>
        <taxon>Thermococci</taxon>
        <taxon>Thermococcales</taxon>
        <taxon>Thermococcaceae</taxon>
        <taxon>Thermococcus</taxon>
    </lineage>
</organism>
<keyword evidence="3" id="KW-1185">Reference proteome</keyword>
<evidence type="ECO:0000259" key="1">
    <source>
        <dbReference type="Pfam" id="PF14330"/>
    </source>
</evidence>
<dbReference type="OrthoDB" id="373281at2157"/>
<name>H3ZNZ4_THELN</name>
<gene>
    <name evidence="2" type="ORF">OCC_11894</name>
</gene>
<evidence type="ECO:0000313" key="2">
    <source>
        <dbReference type="EMBL" id="EHR78335.1"/>
    </source>
</evidence>
<dbReference type="AlphaFoldDB" id="H3ZNZ4"/>
<dbReference type="STRING" id="523849.OCC_11894"/>
<dbReference type="GeneID" id="16550117"/>
<protein>
    <recommendedName>
        <fullName evidence="1">DUF4387 domain-containing protein</fullName>
    </recommendedName>
</protein>
<dbReference type="HOGENOM" id="CLU_153284_0_0_2"/>
<feature type="domain" description="DUF4387" evidence="1">
    <location>
        <begin position="6"/>
        <end position="102"/>
    </location>
</feature>
<dbReference type="Proteomes" id="UP000015502">
    <property type="component" value="Chromosome"/>
</dbReference>